<organism evidence="2 3">
    <name type="scientific">Chitinimonas lacunae</name>
    <dbReference type="NCBI Taxonomy" id="1963018"/>
    <lineage>
        <taxon>Bacteria</taxon>
        <taxon>Pseudomonadati</taxon>
        <taxon>Pseudomonadota</taxon>
        <taxon>Betaproteobacteria</taxon>
        <taxon>Neisseriales</taxon>
        <taxon>Chitinibacteraceae</taxon>
        <taxon>Chitinimonas</taxon>
    </lineage>
</organism>
<keyword evidence="3" id="KW-1185">Reference proteome</keyword>
<name>A0ABV8MRM8_9NEIS</name>
<protein>
    <submittedName>
        <fullName evidence="2">Uncharacterized protein</fullName>
    </submittedName>
</protein>
<dbReference type="RefSeq" id="WP_378164282.1">
    <property type="nucleotide sequence ID" value="NZ_JBHSBU010000001.1"/>
</dbReference>
<proteinExistence type="predicted"/>
<evidence type="ECO:0000256" key="1">
    <source>
        <dbReference type="SAM" id="Phobius"/>
    </source>
</evidence>
<reference evidence="3" key="1">
    <citation type="journal article" date="2019" name="Int. J. Syst. Evol. Microbiol.">
        <title>The Global Catalogue of Microorganisms (GCM) 10K type strain sequencing project: providing services to taxonomists for standard genome sequencing and annotation.</title>
        <authorList>
            <consortium name="The Broad Institute Genomics Platform"/>
            <consortium name="The Broad Institute Genome Sequencing Center for Infectious Disease"/>
            <person name="Wu L."/>
            <person name="Ma J."/>
        </authorList>
    </citation>
    <scope>NUCLEOTIDE SEQUENCE [LARGE SCALE GENOMIC DNA]</scope>
    <source>
        <strain evidence="3">LMG 29894</strain>
    </source>
</reference>
<dbReference type="Proteomes" id="UP001595791">
    <property type="component" value="Unassembled WGS sequence"/>
</dbReference>
<dbReference type="NCBIfam" id="NF047648">
    <property type="entry name" value="MIGRI_fam"/>
    <property type="match status" value="1"/>
</dbReference>
<comment type="caution">
    <text evidence="2">The sequence shown here is derived from an EMBL/GenBank/DDBJ whole genome shotgun (WGS) entry which is preliminary data.</text>
</comment>
<sequence>MSGVASTLLRLLMLGGAGLLLWLLLRPELRRRAHRQIGRLAALLLLLSVVALTVHYWPAA</sequence>
<evidence type="ECO:0000313" key="2">
    <source>
        <dbReference type="EMBL" id="MFC4159966.1"/>
    </source>
</evidence>
<accession>A0ABV8MRM8</accession>
<evidence type="ECO:0000313" key="3">
    <source>
        <dbReference type="Proteomes" id="UP001595791"/>
    </source>
</evidence>
<keyword evidence="1" id="KW-1133">Transmembrane helix</keyword>
<gene>
    <name evidence="2" type="ORF">ACFOW7_11475</name>
</gene>
<dbReference type="EMBL" id="JBHSBU010000001">
    <property type="protein sequence ID" value="MFC4159966.1"/>
    <property type="molecule type" value="Genomic_DNA"/>
</dbReference>
<keyword evidence="1" id="KW-0472">Membrane</keyword>
<keyword evidence="1" id="KW-0812">Transmembrane</keyword>
<feature type="transmembrane region" description="Helical" evidence="1">
    <location>
        <begin position="37"/>
        <end position="57"/>
    </location>
</feature>
<dbReference type="InterPro" id="IPR058186">
    <property type="entry name" value="MIGRI"/>
</dbReference>
<feature type="transmembrane region" description="Helical" evidence="1">
    <location>
        <begin position="6"/>
        <end position="25"/>
    </location>
</feature>